<dbReference type="EMBL" id="SOAX01000002">
    <property type="protein sequence ID" value="TDT43554.1"/>
    <property type="molecule type" value="Genomic_DNA"/>
</dbReference>
<keyword evidence="3" id="KW-1185">Reference proteome</keyword>
<dbReference type="RefSeq" id="WP_133735618.1">
    <property type="nucleotide sequence ID" value="NZ_SOAX01000002.1"/>
</dbReference>
<dbReference type="OrthoDB" id="9798884at2"/>
<dbReference type="PANTHER" id="PTHR12277:SF81">
    <property type="entry name" value="PROTEIN ABHD13"/>
    <property type="match status" value="1"/>
</dbReference>
<gene>
    <name evidence="2" type="ORF">DES49_1374</name>
</gene>
<dbReference type="AlphaFoldDB" id="A0A4R7JZY0"/>
<dbReference type="PANTHER" id="PTHR12277">
    <property type="entry name" value="ALPHA/BETA HYDROLASE DOMAIN-CONTAINING PROTEIN"/>
    <property type="match status" value="1"/>
</dbReference>
<evidence type="ECO:0000313" key="2">
    <source>
        <dbReference type="EMBL" id="TDT43554.1"/>
    </source>
</evidence>
<dbReference type="SUPFAM" id="SSF53474">
    <property type="entry name" value="alpha/beta-Hydrolases"/>
    <property type="match status" value="1"/>
</dbReference>
<accession>A0A4R7JZY0</accession>
<comment type="caution">
    <text evidence="2">The sequence shown here is derived from an EMBL/GenBank/DDBJ whole genome shotgun (WGS) entry which is preliminary data.</text>
</comment>
<reference evidence="2 3" key="1">
    <citation type="submission" date="2019-03" db="EMBL/GenBank/DDBJ databases">
        <title>Genomic Encyclopedia of Type Strains, Phase IV (KMG-IV): sequencing the most valuable type-strain genomes for metagenomic binning, comparative biology and taxonomic classification.</title>
        <authorList>
            <person name="Goeker M."/>
        </authorList>
    </citation>
    <scope>NUCLEOTIDE SEQUENCE [LARGE SCALE GENOMIC DNA]</scope>
    <source>
        <strain evidence="2 3">DSM 15505</strain>
    </source>
</reference>
<sequence length="278" mass="30849">MALLLRLSVIAALLLPLGGCSGLFFYPMSDWVQNPTRQGLAYEDVVLIHPSGLRLHGWWLPSATDEVRGTVYHLHGNAQNISTHLMNVAWLPEQGYQVLLLDYRGYGLSEGEASLPEVQEDVQLGLDWLYASGRVEPPLVVFGQSLGASLTAGVVGRDSNQGKADCVILEAPFTGYQDITRDIMRQSWLLWPFSFVVAPLMPDEGRPLDRVAGISPRPLLVMHSEEDQVIPFEHGRALFEAAEAPKTFQRLKGGHIQSTRSGDVRQRLLDFMENDCSL</sequence>
<dbReference type="InterPro" id="IPR029058">
    <property type="entry name" value="AB_hydrolase_fold"/>
</dbReference>
<dbReference type="Proteomes" id="UP000295830">
    <property type="component" value="Unassembled WGS sequence"/>
</dbReference>
<feature type="domain" description="Serine aminopeptidase S33" evidence="1">
    <location>
        <begin position="66"/>
        <end position="186"/>
    </location>
</feature>
<evidence type="ECO:0000259" key="1">
    <source>
        <dbReference type="Pfam" id="PF12146"/>
    </source>
</evidence>
<dbReference type="Gene3D" id="3.40.50.1820">
    <property type="entry name" value="alpha/beta hydrolase"/>
    <property type="match status" value="1"/>
</dbReference>
<organism evidence="2 3">
    <name type="scientific">Halospina denitrificans</name>
    <dbReference type="NCBI Taxonomy" id="332522"/>
    <lineage>
        <taxon>Bacteria</taxon>
        <taxon>Pseudomonadati</taxon>
        <taxon>Pseudomonadota</taxon>
        <taxon>Gammaproteobacteria</taxon>
        <taxon>Halospina</taxon>
    </lineage>
</organism>
<proteinExistence type="predicted"/>
<name>A0A4R7JZY0_9GAMM</name>
<evidence type="ECO:0000313" key="3">
    <source>
        <dbReference type="Proteomes" id="UP000295830"/>
    </source>
</evidence>
<dbReference type="InterPro" id="IPR022742">
    <property type="entry name" value="Hydrolase_4"/>
</dbReference>
<protein>
    <recommendedName>
        <fullName evidence="1">Serine aminopeptidase S33 domain-containing protein</fullName>
    </recommendedName>
</protein>
<dbReference type="Pfam" id="PF12146">
    <property type="entry name" value="Hydrolase_4"/>
    <property type="match status" value="1"/>
</dbReference>